<dbReference type="SUPFAM" id="SSF101960">
    <property type="entry name" value="Stabilizer of iron transporter SufD"/>
    <property type="match status" value="1"/>
</dbReference>
<comment type="caution">
    <text evidence="2">The sequence shown here is derived from an EMBL/GenBank/DDBJ whole genome shotgun (WGS) entry which is preliminary data.</text>
</comment>
<accession>A0ABS1JLW8</accession>
<keyword evidence="3" id="KW-1185">Reference proteome</keyword>
<dbReference type="InterPro" id="IPR037284">
    <property type="entry name" value="SUF_FeS_clus_asmbl_SufBD_sf"/>
</dbReference>
<sequence length="403" mass="42753">MDTALDPRRAARAHLAAHGWIPRRAELFRHLPPPPAAAWLGEEGREDSGPPDCGWSLREVPGVPPGAAALRWFDMAKPAQRVRLMSAVPSPGDDDAAAFAWAHRALLRHALRVRVGATAPGAAPTLLHLEHRGHGAVEAPLLLLELQAGARCVLLETHAFAPGAAVTQNLQLHVMLEEGAQLQHLRSVLPGAGDRVAHHVHARLEREAAYAQCLLATGGAYHLQRNVFELKGEGASVATAGVLLAANGALEQQVLARHAAPRTRSGIEMLALPGATAQVVASAHTRIAAGCDDAQARQRLAGIPVAGQPRIVLRPHLEIHHDQVQAAHGATWGALPEEALFHARQRGIAEAQARALIVAGLARAVLARAIDDETLPAQMRLEEALSAALARQFDLDPQEAGHG</sequence>
<dbReference type="InterPro" id="IPR000825">
    <property type="entry name" value="SUF_FeS_clus_asmbl_SufBD_core"/>
</dbReference>
<dbReference type="PANTHER" id="PTHR43575">
    <property type="entry name" value="PROTEIN ABCI7, CHLOROPLASTIC"/>
    <property type="match status" value="1"/>
</dbReference>
<dbReference type="RefSeq" id="WP_201688563.1">
    <property type="nucleotide sequence ID" value="NZ_JAEQND010000004.1"/>
</dbReference>
<evidence type="ECO:0000313" key="3">
    <source>
        <dbReference type="Proteomes" id="UP000622707"/>
    </source>
</evidence>
<gene>
    <name evidence="2" type="ORF">JI746_08740</name>
</gene>
<feature type="domain" description="SUF system FeS cluster assembly SufBD core" evidence="1">
    <location>
        <begin position="136"/>
        <end position="360"/>
    </location>
</feature>
<dbReference type="PANTHER" id="PTHR43575:SF1">
    <property type="entry name" value="PROTEIN ABCI7, CHLOROPLASTIC"/>
    <property type="match status" value="1"/>
</dbReference>
<dbReference type="EMBL" id="JAEQND010000004">
    <property type="protein sequence ID" value="MBL0425193.1"/>
    <property type="molecule type" value="Genomic_DNA"/>
</dbReference>
<evidence type="ECO:0000259" key="1">
    <source>
        <dbReference type="Pfam" id="PF01458"/>
    </source>
</evidence>
<organism evidence="2 3">
    <name type="scientific">Ramlibacter alkalitolerans</name>
    <dbReference type="NCBI Taxonomy" id="2039631"/>
    <lineage>
        <taxon>Bacteria</taxon>
        <taxon>Pseudomonadati</taxon>
        <taxon>Pseudomonadota</taxon>
        <taxon>Betaproteobacteria</taxon>
        <taxon>Burkholderiales</taxon>
        <taxon>Comamonadaceae</taxon>
        <taxon>Ramlibacter</taxon>
    </lineage>
</organism>
<proteinExistence type="predicted"/>
<evidence type="ECO:0000313" key="2">
    <source>
        <dbReference type="EMBL" id="MBL0425193.1"/>
    </source>
</evidence>
<dbReference type="Pfam" id="PF01458">
    <property type="entry name" value="SUFBD_core"/>
    <property type="match status" value="1"/>
</dbReference>
<reference evidence="2 3" key="1">
    <citation type="journal article" date="2017" name="Int. J. Syst. Evol. Microbiol.">
        <title>Ramlibacter alkalitolerans sp. nov., alkali-tolerant bacterium isolated from soil of ginseng.</title>
        <authorList>
            <person name="Lee D.H."/>
            <person name="Cha C.J."/>
        </authorList>
    </citation>
    <scope>NUCLEOTIDE SEQUENCE [LARGE SCALE GENOMIC DNA]</scope>
    <source>
        <strain evidence="2 3">KACC 19305</strain>
    </source>
</reference>
<name>A0ABS1JLW8_9BURK</name>
<dbReference type="InterPro" id="IPR055346">
    <property type="entry name" value="Fe-S_cluster_assembly_SufBD"/>
</dbReference>
<dbReference type="Proteomes" id="UP000622707">
    <property type="component" value="Unassembled WGS sequence"/>
</dbReference>
<protein>
    <submittedName>
        <fullName evidence="2">SufD family Fe-S cluster assembly protein</fullName>
    </submittedName>
</protein>